<feature type="domain" description="Tryptophan synthase beta chain-like PALP" evidence="7">
    <location>
        <begin position="7"/>
        <end position="305"/>
    </location>
</feature>
<keyword evidence="4" id="KW-0663">Pyridoxal phosphate</keyword>
<protein>
    <recommendedName>
        <fullName evidence="3">L-serine ammonia-lyase</fullName>
        <ecNumber evidence="3">4.3.1.17</ecNumber>
    </recommendedName>
</protein>
<dbReference type="GO" id="GO:0004794">
    <property type="term" value="F:threonine deaminase activity"/>
    <property type="evidence" value="ECO:0007669"/>
    <property type="project" value="TreeGrafter"/>
</dbReference>
<dbReference type="PANTHER" id="PTHR48078:SF2">
    <property type="entry name" value="CATABOLIC L-SERINE_THREONINE DEHYDRATASE"/>
    <property type="match status" value="1"/>
</dbReference>
<evidence type="ECO:0000256" key="1">
    <source>
        <dbReference type="ARBA" id="ARBA00001933"/>
    </source>
</evidence>
<dbReference type="GO" id="GO:0003941">
    <property type="term" value="F:L-serine ammonia-lyase activity"/>
    <property type="evidence" value="ECO:0007669"/>
    <property type="project" value="UniProtKB-EC"/>
</dbReference>
<accession>A0AAD7DLI7</accession>
<reference evidence="8" key="1">
    <citation type="submission" date="2023-03" db="EMBL/GenBank/DDBJ databases">
        <title>Massive genome expansion in bonnet fungi (Mycena s.s.) driven by repeated elements and novel gene families across ecological guilds.</title>
        <authorList>
            <consortium name="Lawrence Berkeley National Laboratory"/>
            <person name="Harder C.B."/>
            <person name="Miyauchi S."/>
            <person name="Viragh M."/>
            <person name="Kuo A."/>
            <person name="Thoen E."/>
            <person name="Andreopoulos B."/>
            <person name="Lu D."/>
            <person name="Skrede I."/>
            <person name="Drula E."/>
            <person name="Henrissat B."/>
            <person name="Morin E."/>
            <person name="Kohler A."/>
            <person name="Barry K."/>
            <person name="LaButti K."/>
            <person name="Morin E."/>
            <person name="Salamov A."/>
            <person name="Lipzen A."/>
            <person name="Mereny Z."/>
            <person name="Hegedus B."/>
            <person name="Baldrian P."/>
            <person name="Stursova M."/>
            <person name="Weitz H."/>
            <person name="Taylor A."/>
            <person name="Grigoriev I.V."/>
            <person name="Nagy L.G."/>
            <person name="Martin F."/>
            <person name="Kauserud H."/>
        </authorList>
    </citation>
    <scope>NUCLEOTIDE SEQUENCE</scope>
    <source>
        <strain evidence="8">CBHHK067</strain>
    </source>
</reference>
<comment type="caution">
    <text evidence="8">The sequence shown here is derived from an EMBL/GenBank/DDBJ whole genome shotgun (WGS) entry which is preliminary data.</text>
</comment>
<dbReference type="GO" id="GO:0006565">
    <property type="term" value="P:L-serine catabolic process"/>
    <property type="evidence" value="ECO:0007669"/>
    <property type="project" value="TreeGrafter"/>
</dbReference>
<gene>
    <name evidence="8" type="ORF">B0H17DRAFT_1057928</name>
</gene>
<dbReference type="InterPro" id="IPR036052">
    <property type="entry name" value="TrpB-like_PALP_sf"/>
</dbReference>
<name>A0AAD7DLI7_MYCRO</name>
<comment type="similarity">
    <text evidence="2">Belongs to the serine/threonine dehydratase family.</text>
</comment>
<dbReference type="Pfam" id="PF00291">
    <property type="entry name" value="PALP"/>
    <property type="match status" value="1"/>
</dbReference>
<dbReference type="InterPro" id="IPR001926">
    <property type="entry name" value="TrpB-like_PALP"/>
</dbReference>
<evidence type="ECO:0000256" key="6">
    <source>
        <dbReference type="ARBA" id="ARBA00049406"/>
    </source>
</evidence>
<dbReference type="EC" id="4.3.1.17" evidence="3"/>
<sequence>MSQRLWQETPLILSSPLSFKNAPVYLKLETVHPCMSFKSRGISLFVQRAKDSHGPSVHLVIASGGNAALAAACAARSLDVRCTVYIPDGAAQTTLNLLRRENAEVIVGGTHYAEALQAARKVVDAEDNAVIVPAYEDPIVWEGHSSMIEEASRQMSHKPSAIFCSVGGAGLLGGIIVGCSKVGWDDVPIVALETIGSNSFYHSMALNKRGSSVALPEGVTVVHDVVNDVQLAHFSSFSSKASGSLGASQPAAGVVKLALERAGGVICVSVPDELSMQAACLFSDDHKMLVELACSTTLVAAYKRELFDHVVPPTGADRPSLFIVCGGFKVSLNDMLEYKTLVAACSDSLEVYCDGQAVQITK</sequence>
<proteinExistence type="inferred from homology"/>
<dbReference type="Proteomes" id="UP001221757">
    <property type="component" value="Unassembled WGS sequence"/>
</dbReference>
<dbReference type="InterPro" id="IPR050147">
    <property type="entry name" value="Ser/Thr_Dehydratase"/>
</dbReference>
<keyword evidence="9" id="KW-1185">Reference proteome</keyword>
<dbReference type="SUPFAM" id="SSF53686">
    <property type="entry name" value="Tryptophan synthase beta subunit-like PLP-dependent enzymes"/>
    <property type="match status" value="1"/>
</dbReference>
<evidence type="ECO:0000256" key="4">
    <source>
        <dbReference type="ARBA" id="ARBA00022898"/>
    </source>
</evidence>
<evidence type="ECO:0000256" key="5">
    <source>
        <dbReference type="ARBA" id="ARBA00023239"/>
    </source>
</evidence>
<organism evidence="8 9">
    <name type="scientific">Mycena rosella</name>
    <name type="common">Pink bonnet</name>
    <name type="synonym">Agaricus rosellus</name>
    <dbReference type="NCBI Taxonomy" id="1033263"/>
    <lineage>
        <taxon>Eukaryota</taxon>
        <taxon>Fungi</taxon>
        <taxon>Dikarya</taxon>
        <taxon>Basidiomycota</taxon>
        <taxon>Agaricomycotina</taxon>
        <taxon>Agaricomycetes</taxon>
        <taxon>Agaricomycetidae</taxon>
        <taxon>Agaricales</taxon>
        <taxon>Marasmiineae</taxon>
        <taxon>Mycenaceae</taxon>
        <taxon>Mycena</taxon>
    </lineage>
</organism>
<evidence type="ECO:0000313" key="9">
    <source>
        <dbReference type="Proteomes" id="UP001221757"/>
    </source>
</evidence>
<dbReference type="AlphaFoldDB" id="A0AAD7DLI7"/>
<evidence type="ECO:0000313" key="8">
    <source>
        <dbReference type="EMBL" id="KAJ7694133.1"/>
    </source>
</evidence>
<comment type="cofactor">
    <cofactor evidence="1">
        <name>pyridoxal 5'-phosphate</name>
        <dbReference type="ChEBI" id="CHEBI:597326"/>
    </cofactor>
</comment>
<keyword evidence="5" id="KW-0456">Lyase</keyword>
<evidence type="ECO:0000256" key="3">
    <source>
        <dbReference type="ARBA" id="ARBA00012093"/>
    </source>
</evidence>
<evidence type="ECO:0000259" key="7">
    <source>
        <dbReference type="Pfam" id="PF00291"/>
    </source>
</evidence>
<comment type="catalytic activity">
    <reaction evidence="6">
        <text>L-serine = pyruvate + NH4(+)</text>
        <dbReference type="Rhea" id="RHEA:19169"/>
        <dbReference type="ChEBI" id="CHEBI:15361"/>
        <dbReference type="ChEBI" id="CHEBI:28938"/>
        <dbReference type="ChEBI" id="CHEBI:33384"/>
        <dbReference type="EC" id="4.3.1.17"/>
    </reaction>
</comment>
<dbReference type="EMBL" id="JARKIE010000043">
    <property type="protein sequence ID" value="KAJ7694133.1"/>
    <property type="molecule type" value="Genomic_DNA"/>
</dbReference>
<evidence type="ECO:0000256" key="2">
    <source>
        <dbReference type="ARBA" id="ARBA00010869"/>
    </source>
</evidence>
<dbReference type="Gene3D" id="3.40.50.1100">
    <property type="match status" value="2"/>
</dbReference>
<dbReference type="GO" id="GO:0009097">
    <property type="term" value="P:isoleucine biosynthetic process"/>
    <property type="evidence" value="ECO:0007669"/>
    <property type="project" value="TreeGrafter"/>
</dbReference>
<dbReference type="PANTHER" id="PTHR48078">
    <property type="entry name" value="THREONINE DEHYDRATASE, MITOCHONDRIAL-RELATED"/>
    <property type="match status" value="1"/>
</dbReference>
<dbReference type="GO" id="GO:0006567">
    <property type="term" value="P:L-threonine catabolic process"/>
    <property type="evidence" value="ECO:0007669"/>
    <property type="project" value="TreeGrafter"/>
</dbReference>